<dbReference type="PANTHER" id="PTHR47227">
    <property type="entry name" value="DNA-DIRECTED RNA POLYMERASE SUBUNIT K"/>
    <property type="match status" value="1"/>
</dbReference>
<dbReference type="GO" id="GO:0006366">
    <property type="term" value="P:transcription by RNA polymerase II"/>
    <property type="evidence" value="ECO:0007669"/>
    <property type="project" value="TreeGrafter"/>
</dbReference>
<keyword evidence="2" id="KW-0804">Transcription</keyword>
<dbReference type="InterPro" id="IPR036161">
    <property type="entry name" value="RPB6/omega-like_sf"/>
</dbReference>
<evidence type="ECO:0000313" key="4">
    <source>
        <dbReference type="EMBL" id="QHS86679.1"/>
    </source>
</evidence>
<feature type="compositionally biased region" description="Acidic residues" evidence="3">
    <location>
        <begin position="43"/>
        <end position="64"/>
    </location>
</feature>
<sequence length="181" mass="20862">MDGDLEISDLDNANTLDVQLGEQLEEEEMEAQQIAEQILLDEVNSDIDEEKEDTVEEEDSDDTTSDIEYIDDLDEDLEPIESTLKVNDIISVHETYSEYYTNTKITSPFLTKFERAKVLGIRAQMLASGAEPMISPPFPEECYDIALLELKAKKIPLIIRRYLPNKKFEDWRLEELIIKNV</sequence>
<dbReference type="PANTHER" id="PTHR47227:SF5">
    <property type="entry name" value="DNA-DIRECTED RNA POLYMERASES I, II, AND III SUBUNIT RPABC2"/>
    <property type="match status" value="1"/>
</dbReference>
<protein>
    <submittedName>
        <fullName evidence="4">Uncharacterized protein</fullName>
    </submittedName>
</protein>
<dbReference type="GO" id="GO:0003899">
    <property type="term" value="F:DNA-directed RNA polymerase activity"/>
    <property type="evidence" value="ECO:0007669"/>
    <property type="project" value="InterPro"/>
</dbReference>
<dbReference type="GO" id="GO:0042797">
    <property type="term" value="P:tRNA transcription by RNA polymerase III"/>
    <property type="evidence" value="ECO:0007669"/>
    <property type="project" value="TreeGrafter"/>
</dbReference>
<name>A0A6C0B553_9ZZZZ</name>
<evidence type="ECO:0000256" key="2">
    <source>
        <dbReference type="ARBA" id="ARBA00023163"/>
    </source>
</evidence>
<dbReference type="EMBL" id="MN739060">
    <property type="protein sequence ID" value="QHS86679.1"/>
    <property type="molecule type" value="Genomic_DNA"/>
</dbReference>
<proteinExistence type="predicted"/>
<dbReference type="GO" id="GO:0005665">
    <property type="term" value="C:RNA polymerase II, core complex"/>
    <property type="evidence" value="ECO:0007669"/>
    <property type="project" value="TreeGrafter"/>
</dbReference>
<dbReference type="InterPro" id="IPR006110">
    <property type="entry name" value="Pol_omega/Rpo6/RPB6"/>
</dbReference>
<organism evidence="4">
    <name type="scientific">viral metagenome</name>
    <dbReference type="NCBI Taxonomy" id="1070528"/>
    <lineage>
        <taxon>unclassified sequences</taxon>
        <taxon>metagenomes</taxon>
        <taxon>organismal metagenomes</taxon>
    </lineage>
</organism>
<dbReference type="GO" id="GO:0003677">
    <property type="term" value="F:DNA binding"/>
    <property type="evidence" value="ECO:0007669"/>
    <property type="project" value="InterPro"/>
</dbReference>
<dbReference type="GO" id="GO:0006360">
    <property type="term" value="P:transcription by RNA polymerase I"/>
    <property type="evidence" value="ECO:0007669"/>
    <property type="project" value="TreeGrafter"/>
</dbReference>
<evidence type="ECO:0000256" key="3">
    <source>
        <dbReference type="SAM" id="MobiDB-lite"/>
    </source>
</evidence>
<keyword evidence="1" id="KW-0240">DNA-directed RNA polymerase</keyword>
<evidence type="ECO:0000256" key="1">
    <source>
        <dbReference type="ARBA" id="ARBA00022478"/>
    </source>
</evidence>
<dbReference type="GO" id="GO:0005666">
    <property type="term" value="C:RNA polymerase III complex"/>
    <property type="evidence" value="ECO:0007669"/>
    <property type="project" value="TreeGrafter"/>
</dbReference>
<feature type="region of interest" description="Disordered" evidence="3">
    <location>
        <begin position="41"/>
        <end position="64"/>
    </location>
</feature>
<dbReference type="Pfam" id="PF01192">
    <property type="entry name" value="RNA_pol_Rpb6"/>
    <property type="match status" value="1"/>
</dbReference>
<reference evidence="4" key="1">
    <citation type="journal article" date="2020" name="Nature">
        <title>Giant virus diversity and host interactions through global metagenomics.</title>
        <authorList>
            <person name="Schulz F."/>
            <person name="Roux S."/>
            <person name="Paez-Espino D."/>
            <person name="Jungbluth S."/>
            <person name="Walsh D.A."/>
            <person name="Denef V.J."/>
            <person name="McMahon K.D."/>
            <person name="Konstantinidis K.T."/>
            <person name="Eloe-Fadrosh E.A."/>
            <person name="Kyrpides N.C."/>
            <person name="Woyke T."/>
        </authorList>
    </citation>
    <scope>NUCLEOTIDE SEQUENCE</scope>
    <source>
        <strain evidence="4">GVMAG-M-3300009422-16</strain>
    </source>
</reference>
<dbReference type="GO" id="GO:0005736">
    <property type="term" value="C:RNA polymerase I complex"/>
    <property type="evidence" value="ECO:0007669"/>
    <property type="project" value="TreeGrafter"/>
</dbReference>
<accession>A0A6C0B553</accession>
<dbReference type="AlphaFoldDB" id="A0A6C0B553"/>
<dbReference type="SUPFAM" id="SSF63562">
    <property type="entry name" value="RPB6/omega subunit-like"/>
    <property type="match status" value="1"/>
</dbReference>
<dbReference type="Gene3D" id="3.90.940.10">
    <property type="match status" value="1"/>
</dbReference>